<gene>
    <name evidence="1" type="ORF">NO2_1089</name>
</gene>
<evidence type="ECO:0000313" key="1">
    <source>
        <dbReference type="EMBL" id="GBR76556.1"/>
    </source>
</evidence>
<name>A0A388THE9_9BACT</name>
<organism evidence="1 2">
    <name type="scientific">Candidatus Termititenax persephonae</name>
    <dbReference type="NCBI Taxonomy" id="2218525"/>
    <lineage>
        <taxon>Bacteria</taxon>
        <taxon>Bacillati</taxon>
        <taxon>Candidatus Margulisiibacteriota</taxon>
        <taxon>Candidatus Termititenacia</taxon>
        <taxon>Candidatus Termititenacales</taxon>
        <taxon>Candidatus Termititenacaceae</taxon>
        <taxon>Candidatus Termititenax</taxon>
    </lineage>
</organism>
<dbReference type="AlphaFoldDB" id="A0A388THE9"/>
<sequence>MWYNMPRGAKMVNDFGLGNISARGREIYNKLKEQLEIKHKGEYVAIDVDSEEYFIDSDNLKAVTMAKEKFPNKIFYLAKIGSDSVFEMHSFSPFKLAV</sequence>
<dbReference type="Proteomes" id="UP000275925">
    <property type="component" value="Unassembled WGS sequence"/>
</dbReference>
<keyword evidence="2" id="KW-1185">Reference proteome</keyword>
<reference evidence="1 2" key="1">
    <citation type="journal article" date="2019" name="ISME J.">
        <title>Genome analyses of uncultured TG2/ZB3 bacteria in 'Margulisbacteria' specifically attached to ectosymbiotic spirochetes of protists in the termite gut.</title>
        <authorList>
            <person name="Utami Y.D."/>
            <person name="Kuwahara H."/>
            <person name="Igai K."/>
            <person name="Murakami T."/>
            <person name="Sugaya K."/>
            <person name="Morikawa T."/>
            <person name="Nagura Y."/>
            <person name="Yuki M."/>
            <person name="Deevong P."/>
            <person name="Inoue T."/>
            <person name="Kihara K."/>
            <person name="Lo N."/>
            <person name="Yamada A."/>
            <person name="Ohkuma M."/>
            <person name="Hongoh Y."/>
        </authorList>
    </citation>
    <scope>NUCLEOTIDE SEQUENCE [LARGE SCALE GENOMIC DNA]</scope>
    <source>
        <strain evidence="1">NkOx7-02</strain>
    </source>
</reference>
<evidence type="ECO:0000313" key="2">
    <source>
        <dbReference type="Proteomes" id="UP000275925"/>
    </source>
</evidence>
<dbReference type="EMBL" id="BGZO01000033">
    <property type="protein sequence ID" value="GBR76556.1"/>
    <property type="molecule type" value="Genomic_DNA"/>
</dbReference>
<comment type="caution">
    <text evidence="1">The sequence shown here is derived from an EMBL/GenBank/DDBJ whole genome shotgun (WGS) entry which is preliminary data.</text>
</comment>
<proteinExistence type="predicted"/>
<protein>
    <submittedName>
        <fullName evidence="1">Uncharacterized protein</fullName>
    </submittedName>
</protein>
<accession>A0A388THE9</accession>